<dbReference type="Proteomes" id="UP000178264">
    <property type="component" value="Unassembled WGS sequence"/>
</dbReference>
<comment type="function">
    <text evidence="7">Binds directly to 16S ribosomal RNA.</text>
</comment>
<keyword evidence="3 7" id="KW-0694">RNA-binding</keyword>
<comment type="caution">
    <text evidence="8">The sequence shown here is derived from an EMBL/GenBank/DDBJ whole genome shotgun (WGS) entry which is preliminary data.</text>
</comment>
<dbReference type="PANTHER" id="PTHR33398:SF1">
    <property type="entry name" value="SMALL RIBOSOMAL SUBUNIT PROTEIN BS20C"/>
    <property type="match status" value="1"/>
</dbReference>
<evidence type="ECO:0000313" key="8">
    <source>
        <dbReference type="EMBL" id="OGL87569.1"/>
    </source>
</evidence>
<name>A0A1F7VAJ2_9BACT</name>
<dbReference type="GO" id="GO:0070181">
    <property type="term" value="F:small ribosomal subunit rRNA binding"/>
    <property type="evidence" value="ECO:0007669"/>
    <property type="project" value="TreeGrafter"/>
</dbReference>
<protein>
    <recommendedName>
        <fullName evidence="6 7">Small ribosomal subunit protein bS20</fullName>
    </recommendedName>
</protein>
<gene>
    <name evidence="7" type="primary">rpsT</name>
    <name evidence="8" type="ORF">A3I42_03925</name>
</gene>
<evidence type="ECO:0000256" key="5">
    <source>
        <dbReference type="ARBA" id="ARBA00023274"/>
    </source>
</evidence>
<evidence type="ECO:0000313" key="9">
    <source>
        <dbReference type="Proteomes" id="UP000178264"/>
    </source>
</evidence>
<dbReference type="GO" id="GO:0006412">
    <property type="term" value="P:translation"/>
    <property type="evidence" value="ECO:0007669"/>
    <property type="project" value="UniProtKB-UniRule"/>
</dbReference>
<dbReference type="GO" id="GO:0003735">
    <property type="term" value="F:structural constituent of ribosome"/>
    <property type="evidence" value="ECO:0007669"/>
    <property type="project" value="InterPro"/>
</dbReference>
<evidence type="ECO:0000256" key="6">
    <source>
        <dbReference type="ARBA" id="ARBA00035136"/>
    </source>
</evidence>
<accession>A0A1F7VAJ2</accession>
<dbReference type="AlphaFoldDB" id="A0A1F7VAJ2"/>
<comment type="similarity">
    <text evidence="1 7">Belongs to the bacterial ribosomal protein bS20 family.</text>
</comment>
<dbReference type="Pfam" id="PF01649">
    <property type="entry name" value="Ribosomal_S20p"/>
    <property type="match status" value="1"/>
</dbReference>
<dbReference type="SUPFAM" id="SSF46992">
    <property type="entry name" value="Ribosomal protein S20"/>
    <property type="match status" value="1"/>
</dbReference>
<dbReference type="EMBL" id="MGER01000074">
    <property type="protein sequence ID" value="OGL87569.1"/>
    <property type="molecule type" value="Genomic_DNA"/>
</dbReference>
<evidence type="ECO:0000256" key="3">
    <source>
        <dbReference type="ARBA" id="ARBA00022884"/>
    </source>
</evidence>
<evidence type="ECO:0000256" key="2">
    <source>
        <dbReference type="ARBA" id="ARBA00022730"/>
    </source>
</evidence>
<evidence type="ECO:0000256" key="4">
    <source>
        <dbReference type="ARBA" id="ARBA00022980"/>
    </source>
</evidence>
<organism evidence="8 9">
    <name type="scientific">Candidatus Uhrbacteria bacterium RIFCSPLOWO2_02_FULL_49_11</name>
    <dbReference type="NCBI Taxonomy" id="1802409"/>
    <lineage>
        <taxon>Bacteria</taxon>
        <taxon>Candidatus Uhriibacteriota</taxon>
    </lineage>
</organism>
<dbReference type="InterPro" id="IPR036510">
    <property type="entry name" value="Ribosomal_bS20_sf"/>
</dbReference>
<proteinExistence type="inferred from homology"/>
<evidence type="ECO:0000256" key="1">
    <source>
        <dbReference type="ARBA" id="ARBA00007634"/>
    </source>
</evidence>
<sequence>MHTKSATKRLRQTKKRTARNRMWKQKVKTMLKASRALAGSKDAHTKETITRTISTIDRAIQKGILHRNTGARIKSRLLKLMRAPAKKEI</sequence>
<keyword evidence="4 7" id="KW-0689">Ribosomal protein</keyword>
<evidence type="ECO:0000256" key="7">
    <source>
        <dbReference type="HAMAP-Rule" id="MF_00500"/>
    </source>
</evidence>
<keyword evidence="2 7" id="KW-0699">rRNA-binding</keyword>
<dbReference type="InterPro" id="IPR002583">
    <property type="entry name" value="Ribosomal_bS20"/>
</dbReference>
<dbReference type="NCBIfam" id="TIGR00029">
    <property type="entry name" value="S20"/>
    <property type="match status" value="1"/>
</dbReference>
<dbReference type="Gene3D" id="1.20.58.110">
    <property type="entry name" value="Ribosomal protein S20"/>
    <property type="match status" value="1"/>
</dbReference>
<dbReference type="GO" id="GO:0015935">
    <property type="term" value="C:small ribosomal subunit"/>
    <property type="evidence" value="ECO:0007669"/>
    <property type="project" value="TreeGrafter"/>
</dbReference>
<keyword evidence="5 7" id="KW-0687">Ribonucleoprotein</keyword>
<reference evidence="8 9" key="1">
    <citation type="journal article" date="2016" name="Nat. Commun.">
        <title>Thousands of microbial genomes shed light on interconnected biogeochemical processes in an aquifer system.</title>
        <authorList>
            <person name="Anantharaman K."/>
            <person name="Brown C.T."/>
            <person name="Hug L.A."/>
            <person name="Sharon I."/>
            <person name="Castelle C.J."/>
            <person name="Probst A.J."/>
            <person name="Thomas B.C."/>
            <person name="Singh A."/>
            <person name="Wilkins M.J."/>
            <person name="Karaoz U."/>
            <person name="Brodie E.L."/>
            <person name="Williams K.H."/>
            <person name="Hubbard S.S."/>
            <person name="Banfield J.F."/>
        </authorList>
    </citation>
    <scope>NUCLEOTIDE SEQUENCE [LARGE SCALE GENOMIC DNA]</scope>
</reference>
<dbReference type="HAMAP" id="MF_00500">
    <property type="entry name" value="Ribosomal_bS20"/>
    <property type="match status" value="1"/>
</dbReference>
<dbReference type="PANTHER" id="PTHR33398">
    <property type="entry name" value="30S RIBOSOMAL PROTEIN S20"/>
    <property type="match status" value="1"/>
</dbReference>